<keyword evidence="2" id="KW-0479">Metal-binding</keyword>
<keyword evidence="3" id="KW-0408">Iron</keyword>
<dbReference type="PROSITE" id="PS51296">
    <property type="entry name" value="RIESKE"/>
    <property type="match status" value="1"/>
</dbReference>
<dbReference type="InterPro" id="IPR054716">
    <property type="entry name" value="Sol_Rieske_ferrdox_dom"/>
</dbReference>
<dbReference type="Gene3D" id="2.102.10.10">
    <property type="entry name" value="Rieske [2Fe-2S] iron-sulphur domain"/>
    <property type="match status" value="1"/>
</dbReference>
<proteinExistence type="predicted"/>
<keyword evidence="8" id="KW-1185">Reference proteome</keyword>
<evidence type="ECO:0000259" key="6">
    <source>
        <dbReference type="PROSITE" id="PS51296"/>
    </source>
</evidence>
<dbReference type="EMBL" id="JBAMIC010000012">
    <property type="protein sequence ID" value="KAK7098806.1"/>
    <property type="molecule type" value="Genomic_DNA"/>
</dbReference>
<evidence type="ECO:0000256" key="2">
    <source>
        <dbReference type="ARBA" id="ARBA00022723"/>
    </source>
</evidence>
<dbReference type="Proteomes" id="UP001374579">
    <property type="component" value="Unassembled WGS sequence"/>
</dbReference>
<keyword evidence="1" id="KW-0001">2Fe-2S</keyword>
<gene>
    <name evidence="7" type="ORF">V1264_003036</name>
</gene>
<evidence type="ECO:0000256" key="4">
    <source>
        <dbReference type="ARBA" id="ARBA00023014"/>
    </source>
</evidence>
<comment type="caution">
    <text evidence="7">The sequence shown here is derived from an EMBL/GenBank/DDBJ whole genome shotgun (WGS) entry which is preliminary data.</text>
</comment>
<evidence type="ECO:0000256" key="3">
    <source>
        <dbReference type="ARBA" id="ARBA00023004"/>
    </source>
</evidence>
<dbReference type="SUPFAM" id="SSF50022">
    <property type="entry name" value="ISP domain"/>
    <property type="match status" value="1"/>
</dbReference>
<evidence type="ECO:0000256" key="5">
    <source>
        <dbReference type="SAM" id="MobiDB-lite"/>
    </source>
</evidence>
<evidence type="ECO:0000256" key="1">
    <source>
        <dbReference type="ARBA" id="ARBA00022714"/>
    </source>
</evidence>
<dbReference type="PANTHER" id="PTHR21496">
    <property type="entry name" value="FERREDOXIN-RELATED"/>
    <property type="match status" value="1"/>
</dbReference>
<dbReference type="PANTHER" id="PTHR21496:SF25">
    <property type="entry name" value="RIESKE DOMAIN-CONTAINING PROTEIN"/>
    <property type="match status" value="1"/>
</dbReference>
<feature type="compositionally biased region" description="Polar residues" evidence="5">
    <location>
        <begin position="54"/>
        <end position="65"/>
    </location>
</feature>
<dbReference type="InterPro" id="IPR017941">
    <property type="entry name" value="Rieske_2Fe-2S"/>
</dbReference>
<evidence type="ECO:0000313" key="8">
    <source>
        <dbReference type="Proteomes" id="UP001374579"/>
    </source>
</evidence>
<dbReference type="GO" id="GO:0051537">
    <property type="term" value="F:2 iron, 2 sulfur cluster binding"/>
    <property type="evidence" value="ECO:0007669"/>
    <property type="project" value="UniProtKB-KW"/>
</dbReference>
<organism evidence="7 8">
    <name type="scientific">Littorina saxatilis</name>
    <dbReference type="NCBI Taxonomy" id="31220"/>
    <lineage>
        <taxon>Eukaryota</taxon>
        <taxon>Metazoa</taxon>
        <taxon>Spiralia</taxon>
        <taxon>Lophotrochozoa</taxon>
        <taxon>Mollusca</taxon>
        <taxon>Gastropoda</taxon>
        <taxon>Caenogastropoda</taxon>
        <taxon>Littorinimorpha</taxon>
        <taxon>Littorinoidea</taxon>
        <taxon>Littorinidae</taxon>
        <taxon>Littorina</taxon>
    </lineage>
</organism>
<protein>
    <recommendedName>
        <fullName evidence="6">Rieske domain-containing protein</fullName>
    </recommendedName>
</protein>
<reference evidence="7 8" key="1">
    <citation type="submission" date="2024-02" db="EMBL/GenBank/DDBJ databases">
        <title>Chromosome-scale genome assembly of the rough periwinkle Littorina saxatilis.</title>
        <authorList>
            <person name="De Jode A."/>
            <person name="Faria R."/>
            <person name="Formenti G."/>
            <person name="Sims Y."/>
            <person name="Smith T.P."/>
            <person name="Tracey A."/>
            <person name="Wood J.M.D."/>
            <person name="Zagrodzka Z.B."/>
            <person name="Johannesson K."/>
            <person name="Butlin R.K."/>
            <person name="Leder E.H."/>
        </authorList>
    </citation>
    <scope>NUCLEOTIDE SEQUENCE [LARGE SCALE GENOMIC DNA]</scope>
    <source>
        <strain evidence="7">Snail1</strain>
        <tissue evidence="7">Muscle</tissue>
    </source>
</reference>
<evidence type="ECO:0000313" key="7">
    <source>
        <dbReference type="EMBL" id="KAK7098806.1"/>
    </source>
</evidence>
<keyword evidence="4" id="KW-0411">Iron-sulfur</keyword>
<accession>A0AAN9G839</accession>
<dbReference type="AlphaFoldDB" id="A0AAN9G839"/>
<dbReference type="InterPro" id="IPR036922">
    <property type="entry name" value="Rieske_2Fe-2S_sf"/>
</dbReference>
<feature type="region of interest" description="Disordered" evidence="5">
    <location>
        <begin position="31"/>
        <end position="68"/>
    </location>
</feature>
<feature type="domain" description="Rieske" evidence="6">
    <location>
        <begin position="59"/>
        <end position="165"/>
    </location>
</feature>
<name>A0AAN9G839_9CAEN</name>
<dbReference type="Pfam" id="PF22543">
    <property type="entry name" value="Rieske_4"/>
    <property type="match status" value="1"/>
</dbReference>
<sequence length="191" mass="21318">MMTSFNGPDEKKIYMKVLGVKVSDIHDWTRSPKPCGRHIGTPDSEVDLDKKASTKSNDSKPNVSSEELIGQRTEKGYLVSINDELIALFKVQGKVYAIRDSCPHAGGPLSMGDIEELPGEGLCVRCPWHQWTILLETGQVGEHKGRKQAAVIFPVKVSKEGEIYIGFDAVSNRFFNLDKYPSVDVVPRRTW</sequence>
<dbReference type="GO" id="GO:0046872">
    <property type="term" value="F:metal ion binding"/>
    <property type="evidence" value="ECO:0007669"/>
    <property type="project" value="UniProtKB-KW"/>
</dbReference>